<dbReference type="PANTHER" id="PTHR11461">
    <property type="entry name" value="SERINE PROTEASE INHIBITOR, SERPIN"/>
    <property type="match status" value="1"/>
</dbReference>
<evidence type="ECO:0000259" key="3">
    <source>
        <dbReference type="SMART" id="SM00093"/>
    </source>
</evidence>
<protein>
    <submittedName>
        <fullName evidence="4">Serpin-ZX</fullName>
    </submittedName>
</protein>
<dbReference type="InterPro" id="IPR042178">
    <property type="entry name" value="Serpin_sf_1"/>
</dbReference>
<feature type="domain" description="Serpin" evidence="3">
    <location>
        <begin position="36"/>
        <end position="413"/>
    </location>
</feature>
<comment type="similarity">
    <text evidence="1 2">Belongs to the serpin family.</text>
</comment>
<dbReference type="PROSITE" id="PS00284">
    <property type="entry name" value="SERPIN"/>
    <property type="match status" value="1"/>
</dbReference>
<dbReference type="SUPFAM" id="SSF56574">
    <property type="entry name" value="Serpins"/>
    <property type="match status" value="1"/>
</dbReference>
<dbReference type="Pfam" id="PF00079">
    <property type="entry name" value="Serpin"/>
    <property type="match status" value="1"/>
</dbReference>
<name>A0A1D1XWS9_9ARAE</name>
<evidence type="ECO:0000256" key="2">
    <source>
        <dbReference type="RuleBase" id="RU000411"/>
    </source>
</evidence>
<reference evidence="4" key="1">
    <citation type="submission" date="2015-07" db="EMBL/GenBank/DDBJ databases">
        <title>Transcriptome Assembly of Anthurium amnicola.</title>
        <authorList>
            <person name="Suzuki J."/>
        </authorList>
    </citation>
    <scope>NUCLEOTIDE SEQUENCE</scope>
</reference>
<dbReference type="AlphaFoldDB" id="A0A1D1XWS9"/>
<accession>A0A1D1XWS9</accession>
<evidence type="ECO:0000313" key="4">
    <source>
        <dbReference type="EMBL" id="JAT46834.1"/>
    </source>
</evidence>
<dbReference type="InterPro" id="IPR023796">
    <property type="entry name" value="Serpin_dom"/>
</dbReference>
<dbReference type="Gene3D" id="2.30.39.10">
    <property type="entry name" value="Alpha-1-antitrypsin, domain 1"/>
    <property type="match status" value="1"/>
</dbReference>
<dbReference type="InterPro" id="IPR023795">
    <property type="entry name" value="Serpin_CS"/>
</dbReference>
<dbReference type="GO" id="GO:0004867">
    <property type="term" value="F:serine-type endopeptidase inhibitor activity"/>
    <property type="evidence" value="ECO:0007669"/>
    <property type="project" value="InterPro"/>
</dbReference>
<dbReference type="GO" id="GO:0005615">
    <property type="term" value="C:extracellular space"/>
    <property type="evidence" value="ECO:0007669"/>
    <property type="project" value="InterPro"/>
</dbReference>
<dbReference type="SMART" id="SM00093">
    <property type="entry name" value="SERPIN"/>
    <property type="match status" value="1"/>
</dbReference>
<sequence length="417" mass="44849">MRLGELNKKGVWASLSLSSPEMDLRDSIAEQTAFSLRLAGRVAPSHAAASNLAFSPLSLHVALSLVAAGSTGETLEQLASFLRPSTGAASPAAAERLHKLASEVIALVLADGSPVGGPRLSFASGVWVDQSLPLKPAFKQLAASAYKAESRAVDFQTKAVEVAAELNSWVESATSGLIRELIPAGSVGHLTRLVLANALYFKGAWSEKFDASQTKDSAFHLLDGSPVRAPFMTSKKKQLISANDGFKVLKLPYLQGDDRRQFSMCLFLPDGKDGLWGLVEKLSSESAHLDRYLPMQKVEVGHFEIPKFKISFGFEASRILKEMGLTLPFSGGELTEMVDSPLGKQLVVSSICHKSFVEVNEEGTEVAAASAVVTRLAGISRGRMDFVADHPFLFLIREDLMGVVLFVGHVLNPLLND</sequence>
<gene>
    <name evidence="4" type="primary">PAZX_1</name>
    <name evidence="4" type="ORF">g.102788</name>
</gene>
<dbReference type="PANTHER" id="PTHR11461:SF211">
    <property type="entry name" value="GH10112P-RELATED"/>
    <property type="match status" value="1"/>
</dbReference>
<proteinExistence type="inferred from homology"/>
<evidence type="ECO:0000256" key="1">
    <source>
        <dbReference type="ARBA" id="ARBA00009500"/>
    </source>
</evidence>
<dbReference type="CDD" id="cd02043">
    <property type="entry name" value="serpinP_plants"/>
    <property type="match status" value="1"/>
</dbReference>
<organism evidence="4">
    <name type="scientific">Anthurium amnicola</name>
    <dbReference type="NCBI Taxonomy" id="1678845"/>
    <lineage>
        <taxon>Eukaryota</taxon>
        <taxon>Viridiplantae</taxon>
        <taxon>Streptophyta</taxon>
        <taxon>Embryophyta</taxon>
        <taxon>Tracheophyta</taxon>
        <taxon>Spermatophyta</taxon>
        <taxon>Magnoliopsida</taxon>
        <taxon>Liliopsida</taxon>
        <taxon>Araceae</taxon>
        <taxon>Pothoideae</taxon>
        <taxon>Potheae</taxon>
        <taxon>Anthurium</taxon>
    </lineage>
</organism>
<dbReference type="EMBL" id="GDJX01021102">
    <property type="protein sequence ID" value="JAT46834.1"/>
    <property type="molecule type" value="Transcribed_RNA"/>
</dbReference>
<dbReference type="InterPro" id="IPR036186">
    <property type="entry name" value="Serpin_sf"/>
</dbReference>
<dbReference type="InterPro" id="IPR000215">
    <property type="entry name" value="Serpin_fam"/>
</dbReference>
<dbReference type="InterPro" id="IPR042185">
    <property type="entry name" value="Serpin_sf_2"/>
</dbReference>
<dbReference type="Gene3D" id="3.30.497.10">
    <property type="entry name" value="Antithrombin, subunit I, domain 2"/>
    <property type="match status" value="1"/>
</dbReference>